<feature type="domain" description="Cadherin" evidence="12">
    <location>
        <begin position="3"/>
        <end position="105"/>
    </location>
</feature>
<keyword evidence="6 11" id="KW-0106">Calcium</keyword>
<dbReference type="FunFam" id="2.60.40.60:FF:000002">
    <property type="entry name" value="Protocadherin alpha 2"/>
    <property type="match status" value="1"/>
</dbReference>
<keyword evidence="3" id="KW-0812">Transmembrane</keyword>
<dbReference type="InterPro" id="IPR002126">
    <property type="entry name" value="Cadherin-like_dom"/>
</dbReference>
<dbReference type="Pfam" id="PF00028">
    <property type="entry name" value="Cadherin"/>
    <property type="match status" value="2"/>
</dbReference>
<evidence type="ECO:0000256" key="8">
    <source>
        <dbReference type="ARBA" id="ARBA00022989"/>
    </source>
</evidence>
<sequence>TFISLYEASTVGSRFPLPEAQDPDLGINSIQTYQLTGSSHFSLEVQVEENGAKSAELVLGKNLDREEQSVFNLILTATDGGDPVRSSTANIQVIVLDANDNAPVFSKPIYEMSIKENILNGSSIATVSATDLDEGQNGEIKYSFKKITKKDSKMFILNSTTGTITLMGNLDYEESSSYDFEVKAEDGGGLSDWSKVVIIVTDVNDNAPELSITFFINTISENSPIGTVIALLNVQDEDSGVNGEVTCSIPSKLPFQLKHILKCIGNFPEYKDFLNAATAIV</sequence>
<keyword evidence="9" id="KW-0472">Membrane</keyword>
<reference evidence="13" key="3">
    <citation type="submission" date="2025-09" db="UniProtKB">
        <authorList>
            <consortium name="Ensembl"/>
        </authorList>
    </citation>
    <scope>IDENTIFICATION</scope>
</reference>
<dbReference type="PRINTS" id="PR00205">
    <property type="entry name" value="CADHERIN"/>
</dbReference>
<dbReference type="AlphaFoldDB" id="A0A670IK44"/>
<keyword evidence="4" id="KW-0732">Signal</keyword>
<organism evidence="13 14">
    <name type="scientific">Podarcis muralis</name>
    <name type="common">Wall lizard</name>
    <name type="synonym">Lacerta muralis</name>
    <dbReference type="NCBI Taxonomy" id="64176"/>
    <lineage>
        <taxon>Eukaryota</taxon>
        <taxon>Metazoa</taxon>
        <taxon>Chordata</taxon>
        <taxon>Craniata</taxon>
        <taxon>Vertebrata</taxon>
        <taxon>Euteleostomi</taxon>
        <taxon>Lepidosauria</taxon>
        <taxon>Squamata</taxon>
        <taxon>Bifurcata</taxon>
        <taxon>Unidentata</taxon>
        <taxon>Episquamata</taxon>
        <taxon>Laterata</taxon>
        <taxon>Lacertibaenia</taxon>
        <taxon>Lacertidae</taxon>
        <taxon>Podarcis</taxon>
    </lineage>
</organism>
<evidence type="ECO:0000256" key="1">
    <source>
        <dbReference type="ARBA" id="ARBA00004251"/>
    </source>
</evidence>
<evidence type="ECO:0000256" key="4">
    <source>
        <dbReference type="ARBA" id="ARBA00022729"/>
    </source>
</evidence>
<accession>A0A670IK44</accession>
<dbReference type="InterPro" id="IPR050174">
    <property type="entry name" value="Protocadherin/Cadherin-CA"/>
</dbReference>
<dbReference type="OMA" id="NGMPINY"/>
<proteinExistence type="predicted"/>
<dbReference type="GO" id="GO:0005886">
    <property type="term" value="C:plasma membrane"/>
    <property type="evidence" value="ECO:0007669"/>
    <property type="project" value="UniProtKB-SubCell"/>
</dbReference>
<keyword evidence="7" id="KW-0130">Cell adhesion</keyword>
<keyword evidence="14" id="KW-1185">Reference proteome</keyword>
<dbReference type="PANTHER" id="PTHR24028:SF234">
    <property type="entry name" value="PROTOCADHERIN GAMMA-A3"/>
    <property type="match status" value="1"/>
</dbReference>
<evidence type="ECO:0000256" key="2">
    <source>
        <dbReference type="ARBA" id="ARBA00022475"/>
    </source>
</evidence>
<protein>
    <recommendedName>
        <fullName evidence="12">Cadherin domain-containing protein</fullName>
    </recommendedName>
</protein>
<keyword evidence="10" id="KW-0325">Glycoprotein</keyword>
<dbReference type="InterPro" id="IPR020894">
    <property type="entry name" value="Cadherin_CS"/>
</dbReference>
<evidence type="ECO:0000256" key="9">
    <source>
        <dbReference type="ARBA" id="ARBA00023136"/>
    </source>
</evidence>
<dbReference type="SUPFAM" id="SSF49313">
    <property type="entry name" value="Cadherin-like"/>
    <property type="match status" value="3"/>
</dbReference>
<evidence type="ECO:0000259" key="12">
    <source>
        <dbReference type="PROSITE" id="PS50268"/>
    </source>
</evidence>
<dbReference type="FunFam" id="2.60.40.60:FF:000007">
    <property type="entry name" value="Protocadherin alpha 2"/>
    <property type="match status" value="1"/>
</dbReference>
<dbReference type="Ensembl" id="ENSPMRT00000012836.1">
    <property type="protein sequence ID" value="ENSPMRP00000012021.1"/>
    <property type="gene ID" value="ENSPMRG00000008030.1"/>
</dbReference>
<dbReference type="InterPro" id="IPR015919">
    <property type="entry name" value="Cadherin-like_sf"/>
</dbReference>
<feature type="domain" description="Cadherin" evidence="12">
    <location>
        <begin position="106"/>
        <end position="210"/>
    </location>
</feature>
<dbReference type="Proteomes" id="UP000472272">
    <property type="component" value="Chromosome 7"/>
</dbReference>
<comment type="subcellular location">
    <subcellularLocation>
        <location evidence="1">Cell membrane</location>
        <topology evidence="1">Single-pass type I membrane protein</topology>
    </subcellularLocation>
</comment>
<dbReference type="PROSITE" id="PS00232">
    <property type="entry name" value="CADHERIN_1"/>
    <property type="match status" value="2"/>
</dbReference>
<dbReference type="GO" id="GO:0007156">
    <property type="term" value="P:homophilic cell adhesion via plasma membrane adhesion molecules"/>
    <property type="evidence" value="ECO:0007669"/>
    <property type="project" value="InterPro"/>
</dbReference>
<evidence type="ECO:0000256" key="6">
    <source>
        <dbReference type="ARBA" id="ARBA00022837"/>
    </source>
</evidence>
<evidence type="ECO:0000313" key="13">
    <source>
        <dbReference type="Ensembl" id="ENSPMRP00000012021.1"/>
    </source>
</evidence>
<reference evidence="13" key="2">
    <citation type="submission" date="2025-08" db="UniProtKB">
        <authorList>
            <consortium name="Ensembl"/>
        </authorList>
    </citation>
    <scope>IDENTIFICATION</scope>
</reference>
<keyword evidence="8" id="KW-1133">Transmembrane helix</keyword>
<dbReference type="SMART" id="SM00112">
    <property type="entry name" value="CA"/>
    <property type="match status" value="2"/>
</dbReference>
<name>A0A670IK44_PODMU</name>
<evidence type="ECO:0000256" key="7">
    <source>
        <dbReference type="ARBA" id="ARBA00022889"/>
    </source>
</evidence>
<evidence type="ECO:0000256" key="11">
    <source>
        <dbReference type="PROSITE-ProRule" id="PRU00043"/>
    </source>
</evidence>
<evidence type="ECO:0000313" key="14">
    <source>
        <dbReference type="Proteomes" id="UP000472272"/>
    </source>
</evidence>
<dbReference type="PANTHER" id="PTHR24028">
    <property type="entry name" value="CADHERIN-87A"/>
    <property type="match status" value="1"/>
</dbReference>
<evidence type="ECO:0000256" key="5">
    <source>
        <dbReference type="ARBA" id="ARBA00022737"/>
    </source>
</evidence>
<keyword evidence="5" id="KW-0677">Repeat</keyword>
<dbReference type="GeneTree" id="ENSGT00940000159725"/>
<dbReference type="Gene3D" id="2.60.40.60">
    <property type="entry name" value="Cadherins"/>
    <property type="match status" value="3"/>
</dbReference>
<dbReference type="PROSITE" id="PS50268">
    <property type="entry name" value="CADHERIN_2"/>
    <property type="match status" value="2"/>
</dbReference>
<evidence type="ECO:0000256" key="10">
    <source>
        <dbReference type="ARBA" id="ARBA00023180"/>
    </source>
</evidence>
<keyword evidence="2" id="KW-1003">Cell membrane</keyword>
<dbReference type="GO" id="GO:0005509">
    <property type="term" value="F:calcium ion binding"/>
    <property type="evidence" value="ECO:0007669"/>
    <property type="project" value="UniProtKB-UniRule"/>
</dbReference>
<reference evidence="13 14" key="1">
    <citation type="journal article" date="2019" name="Proc. Natl. Acad. Sci. U.S.A.">
        <title>Regulatory changes in pterin and carotenoid genes underlie balanced color polymorphisms in the wall lizard.</title>
        <authorList>
            <person name="Andrade P."/>
            <person name="Pinho C."/>
            <person name="Perez I de Lanuza G."/>
            <person name="Afonso S."/>
            <person name="Brejcha J."/>
            <person name="Rubin C.J."/>
            <person name="Wallerman O."/>
            <person name="Pereira P."/>
            <person name="Sabatino S.J."/>
            <person name="Bellati A."/>
            <person name="Pellitteri-Rosa D."/>
            <person name="Bosakova Z."/>
            <person name="Bunikis I."/>
            <person name="Carretero M.A."/>
            <person name="Feiner N."/>
            <person name="Marsik P."/>
            <person name="Pauperio F."/>
            <person name="Salvi D."/>
            <person name="Soler L."/>
            <person name="While G.M."/>
            <person name="Uller T."/>
            <person name="Font E."/>
            <person name="Andersson L."/>
            <person name="Carneiro M."/>
        </authorList>
    </citation>
    <scope>NUCLEOTIDE SEQUENCE</scope>
</reference>
<dbReference type="CDD" id="cd11304">
    <property type="entry name" value="Cadherin_repeat"/>
    <property type="match status" value="3"/>
</dbReference>
<evidence type="ECO:0000256" key="3">
    <source>
        <dbReference type="ARBA" id="ARBA00022692"/>
    </source>
</evidence>